<dbReference type="AlphaFoldDB" id="A0A9P8SYC5"/>
<comment type="caution">
    <text evidence="2">The sequence shown here is derived from an EMBL/GenBank/DDBJ whole genome shotgun (WGS) entry which is preliminary data.</text>
</comment>
<dbReference type="Proteomes" id="UP000788993">
    <property type="component" value="Unassembled WGS sequence"/>
</dbReference>
<protein>
    <submittedName>
        <fullName evidence="2">Uncharacterized protein</fullName>
    </submittedName>
</protein>
<proteinExistence type="predicted"/>
<name>A0A9P8SYC5_9ASCO</name>
<keyword evidence="3" id="KW-1185">Reference proteome</keyword>
<evidence type="ECO:0000313" key="2">
    <source>
        <dbReference type="EMBL" id="KAH3659296.1"/>
    </source>
</evidence>
<gene>
    <name evidence="2" type="ORF">OGATHE_006180</name>
</gene>
<evidence type="ECO:0000256" key="1">
    <source>
        <dbReference type="SAM" id="MobiDB-lite"/>
    </source>
</evidence>
<organism evidence="2 3">
    <name type="scientific">Ogataea polymorpha</name>
    <dbReference type="NCBI Taxonomy" id="460523"/>
    <lineage>
        <taxon>Eukaryota</taxon>
        <taxon>Fungi</taxon>
        <taxon>Dikarya</taxon>
        <taxon>Ascomycota</taxon>
        <taxon>Saccharomycotina</taxon>
        <taxon>Pichiomycetes</taxon>
        <taxon>Pichiales</taxon>
        <taxon>Pichiaceae</taxon>
        <taxon>Ogataea</taxon>
    </lineage>
</organism>
<accession>A0A9P8SYC5</accession>
<evidence type="ECO:0000313" key="3">
    <source>
        <dbReference type="Proteomes" id="UP000788993"/>
    </source>
</evidence>
<reference evidence="2" key="2">
    <citation type="submission" date="2021-01" db="EMBL/GenBank/DDBJ databases">
        <authorList>
            <person name="Schikora-Tamarit M.A."/>
        </authorList>
    </citation>
    <scope>NUCLEOTIDE SEQUENCE</scope>
    <source>
        <strain evidence="2">NCAIM Y.01608</strain>
    </source>
</reference>
<feature type="compositionally biased region" description="Basic and acidic residues" evidence="1">
    <location>
        <begin position="372"/>
        <end position="383"/>
    </location>
</feature>
<reference evidence="2" key="1">
    <citation type="journal article" date="2021" name="Open Biol.">
        <title>Shared evolutionary footprints suggest mitochondrial oxidative damage underlies multiple complex I losses in fungi.</title>
        <authorList>
            <person name="Schikora-Tamarit M.A."/>
            <person name="Marcet-Houben M."/>
            <person name="Nosek J."/>
            <person name="Gabaldon T."/>
        </authorList>
    </citation>
    <scope>NUCLEOTIDE SEQUENCE</scope>
    <source>
        <strain evidence="2">NCAIM Y.01608</strain>
    </source>
</reference>
<feature type="region of interest" description="Disordered" evidence="1">
    <location>
        <begin position="369"/>
        <end position="388"/>
    </location>
</feature>
<sequence>MSFHVSLESGKSGLLIFSNKSGSLLTDGQCSRVGVASNVVGTNRKVRNLEVLDSVNVQSGVQDTSLRSNLTTLSWGHRAGTQTVPSGLGVFLNVVDDGLVVLLGVLDVGVQLDLVGGHVEIVLRRWLVDRNGPRAVVQVGSEVLRTGICTACLEVQVSGSGWRVNLEQWVVRGDLSCKALHSSGRLSGLLVCPDHRPQVSFVIEEAGIEVRSVVWVCRGDSNKSSGEWILQEVEHGHELAVRNLGVVSKEAGDDRVVHQRLVWLVLEVLCVAASEVLVRGSQLLFGRSDLDSGFNTVGGQWTVLVGVPLVESGLLGNWVAPDKVVERRNVRLDVVWSEETVVVLEILTHTRQVDDWLDPHGSQVVSCTNTRSLEHQRRRDGSAGDHNLLSGSEGSGHRLLWVQRLHWHCSHGHSLAVLDDHLVTLGGGDEEQALLVSHSWVDVGVRRIRSSAQVSVNPLQPVLCTMRCLEVLQVVHNRNSLRLCCSQEVLARRIRQLVGAPSLGLPVVVVGSRGSGVHQKVDRRAASKDVGARNDRSSAVQSLRWSGRVEGGRLGVESHVSRIHSGKVDPRVVDVVLTTLDQGNCEVLVVEVCESARNAAAGGTSTNNNDIEFVRNGHFVFVL</sequence>
<dbReference type="EMBL" id="JAEUBD010001540">
    <property type="protein sequence ID" value="KAH3659296.1"/>
    <property type="molecule type" value="Genomic_DNA"/>
</dbReference>